<dbReference type="Pfam" id="PF06629">
    <property type="entry name" value="MipA"/>
    <property type="match status" value="1"/>
</dbReference>
<sequence length="442" mass="50300">MIFRHVPFTLALVFGATPTMILATELSEQEWGIAALWRTSSISFDTQGADTSVSTFIPTLYFQNDYVFIDGLTAGAHLYNSDDDIWQLNAIGRLRFVDIPKDEQNQNGGDSADFGLQLQYQMDQNWVAQAELLSDKGHRYHGNLRLLGEYELGALELKPNVTLRYKDADFNSQYYGQYNGVSESIGAGLDYSVGVEAKYHVYSNLYLLGETNLRMLDNNAYHASVIDQRFEGEVFVGFGFFNDKTKTKSRSQGISSKGPKPYVRVAHGWATPSNMNEIFSFNREKDPYNNQLTSVFYGHPLTDELFGLPLDIYLSPGIAHHWDSEVQSASTEFVTLLKAYYTFTWPVDFRLGVGNGVSYIDSVTYIEQTEMDEKEKRSNKFMNYIDISLDVSLASLTKSNRLENWWLGYSLHHRSSIFETASQYGRIKGGSNYNTVYLQYHF</sequence>
<gene>
    <name evidence="1" type="ORF">VHP8226_01413</name>
</gene>
<proteinExistence type="predicted"/>
<organism evidence="1 2">
    <name type="scientific">Vibrio hippocampi</name>
    <dbReference type="NCBI Taxonomy" id="654686"/>
    <lineage>
        <taxon>Bacteria</taxon>
        <taxon>Pseudomonadati</taxon>
        <taxon>Pseudomonadota</taxon>
        <taxon>Gammaproteobacteria</taxon>
        <taxon>Vibrionales</taxon>
        <taxon>Vibrionaceae</taxon>
        <taxon>Vibrio</taxon>
    </lineage>
</organism>
<dbReference type="EMBL" id="CAKLCM010000002">
    <property type="protein sequence ID" value="CAH0525931.1"/>
    <property type="molecule type" value="Genomic_DNA"/>
</dbReference>
<name>A0ABN8DFC6_9VIBR</name>
<evidence type="ECO:0008006" key="3">
    <source>
        <dbReference type="Google" id="ProtNLM"/>
    </source>
</evidence>
<accession>A0ABN8DFC6</accession>
<evidence type="ECO:0000313" key="1">
    <source>
        <dbReference type="EMBL" id="CAH0525931.1"/>
    </source>
</evidence>
<dbReference type="InterPro" id="IPR010583">
    <property type="entry name" value="MipA"/>
</dbReference>
<evidence type="ECO:0000313" key="2">
    <source>
        <dbReference type="Proteomes" id="UP000838160"/>
    </source>
</evidence>
<keyword evidence="2" id="KW-1185">Reference proteome</keyword>
<reference evidence="1" key="1">
    <citation type="submission" date="2021-12" db="EMBL/GenBank/DDBJ databases">
        <authorList>
            <person name="Rodrigo-Torres L."/>
            <person name="Arahal R. D."/>
            <person name="Lucena T."/>
        </authorList>
    </citation>
    <scope>NUCLEOTIDE SEQUENCE</scope>
    <source>
        <strain evidence="1">CECT 8226</strain>
    </source>
</reference>
<protein>
    <recommendedName>
        <fullName evidence="3">MltA-interacting MipA family protein</fullName>
    </recommendedName>
</protein>
<dbReference type="Proteomes" id="UP000838160">
    <property type="component" value="Unassembled WGS sequence"/>
</dbReference>
<comment type="caution">
    <text evidence="1">The sequence shown here is derived from an EMBL/GenBank/DDBJ whole genome shotgun (WGS) entry which is preliminary data.</text>
</comment>